<dbReference type="Proteomes" id="UP000054869">
    <property type="component" value="Unassembled WGS sequence"/>
</dbReference>
<comment type="caution">
    <text evidence="3">The sequence shown here is derived from an EMBL/GenBank/DDBJ whole genome shotgun (WGS) entry which is preliminary data.</text>
</comment>
<proteinExistence type="inferred from homology"/>
<protein>
    <submittedName>
        <fullName evidence="3">Acetyoacetyl CoA reductase</fullName>
    </submittedName>
</protein>
<evidence type="ECO:0000256" key="2">
    <source>
        <dbReference type="ARBA" id="ARBA00023002"/>
    </source>
</evidence>
<dbReference type="eggNOG" id="COG1028">
    <property type="taxonomic scope" value="Bacteria"/>
</dbReference>
<comment type="similarity">
    <text evidence="1">Belongs to the short-chain dehydrogenases/reductases (SDR) family.</text>
</comment>
<dbReference type="Gene3D" id="3.40.50.720">
    <property type="entry name" value="NAD(P)-binding Rossmann-like Domain"/>
    <property type="match status" value="1"/>
</dbReference>
<dbReference type="RefSeq" id="WP_081778121.1">
    <property type="nucleotide sequence ID" value="NZ_CAAAJD010000043.1"/>
</dbReference>
<dbReference type="InterPro" id="IPR002347">
    <property type="entry name" value="SDR_fam"/>
</dbReference>
<keyword evidence="2" id="KW-0560">Oxidoreductase</keyword>
<keyword evidence="4" id="KW-1185">Reference proteome</keyword>
<dbReference type="PRINTS" id="PR00081">
    <property type="entry name" value="GDHRDH"/>
</dbReference>
<dbReference type="PANTHER" id="PTHR24321">
    <property type="entry name" value="DEHYDROGENASES, SHORT CHAIN"/>
    <property type="match status" value="1"/>
</dbReference>
<sequence>MNRLRNKVVIMLYAKDKIRVNSIHSGYIWTPLLEEVARKSALGYEEFRQRHDSIQPIGHMGQPEDVAHAIVYLASDESCFMLLVN</sequence>
<dbReference type="Pfam" id="PF13561">
    <property type="entry name" value="adh_short_C2"/>
    <property type="match status" value="1"/>
</dbReference>
<gene>
    <name evidence="3" type="primary">phaB_1</name>
    <name evidence="3" type="ORF">Llan_0965</name>
</gene>
<organism evidence="3 4">
    <name type="scientific">Legionella lansingensis</name>
    <dbReference type="NCBI Taxonomy" id="45067"/>
    <lineage>
        <taxon>Bacteria</taxon>
        <taxon>Pseudomonadati</taxon>
        <taxon>Pseudomonadota</taxon>
        <taxon>Gammaproteobacteria</taxon>
        <taxon>Legionellales</taxon>
        <taxon>Legionellaceae</taxon>
        <taxon>Legionella</taxon>
    </lineage>
</organism>
<name>A0A0W0VS17_9GAMM</name>
<reference evidence="3 4" key="1">
    <citation type="submission" date="2015-11" db="EMBL/GenBank/DDBJ databases">
        <title>Genomic analysis of 38 Legionella species identifies large and diverse effector repertoires.</title>
        <authorList>
            <person name="Burstein D."/>
            <person name="Amaro F."/>
            <person name="Zusman T."/>
            <person name="Lifshitz Z."/>
            <person name="Cohen O."/>
            <person name="Gilbert J.A."/>
            <person name="Pupko T."/>
            <person name="Shuman H.A."/>
            <person name="Segal G."/>
        </authorList>
    </citation>
    <scope>NUCLEOTIDE SEQUENCE [LARGE SCALE GENOMIC DNA]</scope>
    <source>
        <strain evidence="3 4">ATCC 49751</strain>
    </source>
</reference>
<dbReference type="SUPFAM" id="SSF51735">
    <property type="entry name" value="NAD(P)-binding Rossmann-fold domains"/>
    <property type="match status" value="1"/>
</dbReference>
<accession>A0A0W0VS17</accession>
<dbReference type="InterPro" id="IPR036291">
    <property type="entry name" value="NAD(P)-bd_dom_sf"/>
</dbReference>
<dbReference type="AlphaFoldDB" id="A0A0W0VS17"/>
<dbReference type="PATRIC" id="fig|45067.4.peg.1000"/>
<evidence type="ECO:0000256" key="1">
    <source>
        <dbReference type="ARBA" id="ARBA00006484"/>
    </source>
</evidence>
<dbReference type="GO" id="GO:0016491">
    <property type="term" value="F:oxidoreductase activity"/>
    <property type="evidence" value="ECO:0007669"/>
    <property type="project" value="UniProtKB-KW"/>
</dbReference>
<dbReference type="OrthoDB" id="9787298at2"/>
<dbReference type="STRING" id="45067.Llan_0965"/>
<evidence type="ECO:0000313" key="4">
    <source>
        <dbReference type="Proteomes" id="UP000054869"/>
    </source>
</evidence>
<dbReference type="EMBL" id="LNYI01000018">
    <property type="protein sequence ID" value="KTD23004.1"/>
    <property type="molecule type" value="Genomic_DNA"/>
</dbReference>
<dbReference type="PANTHER" id="PTHR24321:SF8">
    <property type="entry name" value="ESTRADIOL 17-BETA-DEHYDROGENASE 8-RELATED"/>
    <property type="match status" value="1"/>
</dbReference>
<evidence type="ECO:0000313" key="3">
    <source>
        <dbReference type="EMBL" id="KTD23004.1"/>
    </source>
</evidence>